<dbReference type="EMBL" id="CP001706">
    <property type="protein sequence ID" value="ACV09214.1"/>
    <property type="molecule type" value="Genomic_DNA"/>
</dbReference>
<dbReference type="AlphaFoldDB" id="C7R5E1"/>
<dbReference type="HOGENOM" id="CLU_085940_1_0_11"/>
<dbReference type="KEGG" id="jde:Jden_1566"/>
<dbReference type="InterPro" id="IPR025449">
    <property type="entry name" value="JetB"/>
</dbReference>
<evidence type="ECO:0008006" key="3">
    <source>
        <dbReference type="Google" id="ProtNLM"/>
    </source>
</evidence>
<dbReference type="eggNOG" id="ENOG5030QZ3">
    <property type="taxonomic scope" value="Bacteria"/>
</dbReference>
<gene>
    <name evidence="1" type="ordered locus">Jden_1566</name>
</gene>
<evidence type="ECO:0000313" key="1">
    <source>
        <dbReference type="EMBL" id="ACV09214.1"/>
    </source>
</evidence>
<sequence>MTSSSADAFVTVPPAEETPEVCFDHDRGVLEPHVRRALALIMQRRFIARSAHPTEWATILEEEAVLQSRLNDMFLTLVIDRNYEVIYKEQVRLDGIHVPILLRDEPYRRVEAVLLVQARALRRRATLEGSTTAVVDSEDLVDLVQSFFDTSDTNLAGQQNEIKAGIAQLTREGVFSEVGSGRLVVSPVVDIIVPVERLRELSQWCEQDSIHGTVDAEDDEHEEGQDDVH</sequence>
<accession>C7R5E1</accession>
<proteinExistence type="predicted"/>
<dbReference type="OrthoDB" id="3725402at2"/>
<dbReference type="Pfam" id="PF13835">
    <property type="entry name" value="DUF4194"/>
    <property type="match status" value="1"/>
</dbReference>
<dbReference type="RefSeq" id="WP_015771842.1">
    <property type="nucleotide sequence ID" value="NC_013174.1"/>
</dbReference>
<dbReference type="STRING" id="471856.Jden_1566"/>
<organism evidence="1 2">
    <name type="scientific">Jonesia denitrificans (strain ATCC 14870 / DSM 20603 / BCRC 15368 / CIP 55.134 / JCM 11481 / NBRC 15587 / NCTC 10816 / Prevot 55134)</name>
    <name type="common">Listeria denitrificans</name>
    <dbReference type="NCBI Taxonomy" id="471856"/>
    <lineage>
        <taxon>Bacteria</taxon>
        <taxon>Bacillati</taxon>
        <taxon>Actinomycetota</taxon>
        <taxon>Actinomycetes</taxon>
        <taxon>Micrococcales</taxon>
        <taxon>Jonesiaceae</taxon>
        <taxon>Jonesia</taxon>
    </lineage>
</organism>
<name>C7R5E1_JONDD</name>
<keyword evidence="2" id="KW-1185">Reference proteome</keyword>
<dbReference type="Proteomes" id="UP000000628">
    <property type="component" value="Chromosome"/>
</dbReference>
<evidence type="ECO:0000313" key="2">
    <source>
        <dbReference type="Proteomes" id="UP000000628"/>
    </source>
</evidence>
<reference evidence="1 2" key="1">
    <citation type="journal article" date="2009" name="Stand. Genomic Sci.">
        <title>Complete genome sequence of Jonesia denitrificans type strain (Prevot 55134).</title>
        <authorList>
            <person name="Pukall R."/>
            <person name="Gehrich-Schroter G."/>
            <person name="Lapidus A."/>
            <person name="Nolan M."/>
            <person name="Glavina Del Rio T."/>
            <person name="Lucas S."/>
            <person name="Chen F."/>
            <person name="Tice H."/>
            <person name="Pitluck S."/>
            <person name="Cheng J.F."/>
            <person name="Copeland A."/>
            <person name="Saunders E."/>
            <person name="Brettin T."/>
            <person name="Detter J.C."/>
            <person name="Bruce D."/>
            <person name="Goodwin L."/>
            <person name="Pati A."/>
            <person name="Ivanova N."/>
            <person name="Mavromatis K."/>
            <person name="Ovchinnikova G."/>
            <person name="Chen A."/>
            <person name="Palaniappan K."/>
            <person name="Land M."/>
            <person name="Hauser L."/>
            <person name="Chang Y.J."/>
            <person name="Jeffries C.D."/>
            <person name="Chain P."/>
            <person name="Goker M."/>
            <person name="Bristow J."/>
            <person name="Eisen J.A."/>
            <person name="Markowitz V."/>
            <person name="Hugenholtz P."/>
            <person name="Kyrpides N.C."/>
            <person name="Klenk H.P."/>
            <person name="Han C."/>
        </authorList>
    </citation>
    <scope>NUCLEOTIDE SEQUENCE [LARGE SCALE GENOMIC DNA]</scope>
    <source>
        <strain evidence="2">ATCC 14870 / DSM 20603 / BCRC 15368 / CIP 55.134 / JCM 11481 / NBRC 15587 / NCTC 10816 / Prevot 55134</strain>
    </source>
</reference>
<protein>
    <recommendedName>
        <fullName evidence="3">DUF4194 domain-containing protein</fullName>
    </recommendedName>
</protein>